<sequence length="210" mass="22383">MIRALCLAILCAAPVAAQDYSPADVPHGQRDFHAAAAGSYRLDPMHTAVIARVLHLGFSYSLFRFDAPDGVLEWNPDDPTQNRLEAHVAIDSLSTPVAGFKEVLLGADYLNAVANPQASFVSDSFTADGNTRGTVAGQLTLMGRTHPATFDVTLIGAGKGYTGDAQGNPIIRDLIGIQATTEIDPQAYGLNAFFTAPIPIQIDAEFVRQE</sequence>
<feature type="chain" id="PRO_5026977360" evidence="1">
    <location>
        <begin position="18"/>
        <end position="210"/>
    </location>
</feature>
<organism evidence="3 4">
    <name type="scientific">Paracoccus shanxieyensis</name>
    <dbReference type="NCBI Taxonomy" id="2675752"/>
    <lineage>
        <taxon>Bacteria</taxon>
        <taxon>Pseudomonadati</taxon>
        <taxon>Pseudomonadota</taxon>
        <taxon>Alphaproteobacteria</taxon>
        <taxon>Rhodobacterales</taxon>
        <taxon>Paracoccaceae</taxon>
        <taxon>Paracoccus</taxon>
    </lineage>
</organism>
<comment type="caution">
    <text evidence="3">The sequence shown here is derived from an EMBL/GenBank/DDBJ whole genome shotgun (WGS) entry which is preliminary data.</text>
</comment>
<feature type="signal peptide" evidence="1">
    <location>
        <begin position="1"/>
        <end position="17"/>
    </location>
</feature>
<dbReference type="PANTHER" id="PTHR34406">
    <property type="entry name" value="PROTEIN YCEI"/>
    <property type="match status" value="1"/>
</dbReference>
<keyword evidence="1" id="KW-0732">Signal</keyword>
<accession>A0A6L6ISI4</accession>
<dbReference type="RefSeq" id="WP_155042771.1">
    <property type="nucleotide sequence ID" value="NZ_WMIH01000001.1"/>
</dbReference>
<dbReference type="InterPro" id="IPR007372">
    <property type="entry name" value="Lipid/polyisoprenoid-bd_YceI"/>
</dbReference>
<dbReference type="InterPro" id="IPR036761">
    <property type="entry name" value="TTHA0802/YceI-like_sf"/>
</dbReference>
<dbReference type="SMART" id="SM00867">
    <property type="entry name" value="YceI"/>
    <property type="match status" value="1"/>
</dbReference>
<dbReference type="PANTHER" id="PTHR34406:SF1">
    <property type="entry name" value="PROTEIN YCEI"/>
    <property type="match status" value="1"/>
</dbReference>
<name>A0A6L6ISI4_9RHOB</name>
<proteinExistence type="predicted"/>
<dbReference type="SUPFAM" id="SSF101874">
    <property type="entry name" value="YceI-like"/>
    <property type="match status" value="1"/>
</dbReference>
<reference evidence="3 4" key="1">
    <citation type="submission" date="2019-11" db="EMBL/GenBank/DDBJ databases">
        <authorList>
            <person name="Dong K."/>
        </authorList>
    </citation>
    <scope>NUCLEOTIDE SEQUENCE [LARGE SCALE GENOMIC DNA]</scope>
    <source>
        <strain evidence="3 4">DK608</strain>
    </source>
</reference>
<evidence type="ECO:0000313" key="3">
    <source>
        <dbReference type="EMBL" id="MTH62829.1"/>
    </source>
</evidence>
<dbReference type="EMBL" id="WMII01000001">
    <property type="protein sequence ID" value="MTH62829.1"/>
    <property type="molecule type" value="Genomic_DNA"/>
</dbReference>
<feature type="domain" description="Lipid/polyisoprenoid-binding YceI-like" evidence="2">
    <location>
        <begin position="39"/>
        <end position="207"/>
    </location>
</feature>
<keyword evidence="4" id="KW-1185">Reference proteome</keyword>
<dbReference type="Pfam" id="PF04264">
    <property type="entry name" value="YceI"/>
    <property type="match status" value="1"/>
</dbReference>
<protein>
    <submittedName>
        <fullName evidence="3">Polyisoprenoid-binding protein</fullName>
    </submittedName>
</protein>
<dbReference type="Gene3D" id="2.40.128.110">
    <property type="entry name" value="Lipid/polyisoprenoid-binding, YceI-like"/>
    <property type="match status" value="1"/>
</dbReference>
<gene>
    <name evidence="3" type="ORF">GL284_00935</name>
</gene>
<evidence type="ECO:0000259" key="2">
    <source>
        <dbReference type="SMART" id="SM00867"/>
    </source>
</evidence>
<evidence type="ECO:0000313" key="4">
    <source>
        <dbReference type="Proteomes" id="UP000478740"/>
    </source>
</evidence>
<dbReference type="AlphaFoldDB" id="A0A6L6ISI4"/>
<dbReference type="Proteomes" id="UP000478740">
    <property type="component" value="Unassembled WGS sequence"/>
</dbReference>
<evidence type="ECO:0000256" key="1">
    <source>
        <dbReference type="SAM" id="SignalP"/>
    </source>
</evidence>